<feature type="domain" description="Helix-hairpin-helix DNA-binding motif class 1" evidence="1">
    <location>
        <begin position="190"/>
        <end position="209"/>
    </location>
</feature>
<dbReference type="InterPro" id="IPR003583">
    <property type="entry name" value="Hlx-hairpin-Hlx_DNA-bd_motif"/>
</dbReference>
<dbReference type="AlphaFoldDB" id="A0A931PTL7"/>
<dbReference type="Pfam" id="PF10531">
    <property type="entry name" value="SLBB"/>
    <property type="match status" value="1"/>
</dbReference>
<dbReference type="InterPro" id="IPR051675">
    <property type="entry name" value="Endo/Exo/Phosphatase_dom_1"/>
</dbReference>
<dbReference type="Gene3D" id="1.10.150.320">
    <property type="entry name" value="Photosystem II 12 kDa extrinsic protein"/>
    <property type="match status" value="1"/>
</dbReference>
<dbReference type="Gene3D" id="3.10.560.10">
    <property type="entry name" value="Outer membrane lipoprotein wza domain like"/>
    <property type="match status" value="1"/>
</dbReference>
<dbReference type="EMBL" id="JACOSL010000004">
    <property type="protein sequence ID" value="MBI1755592.1"/>
    <property type="molecule type" value="Genomic_DNA"/>
</dbReference>
<dbReference type="InterPro" id="IPR010994">
    <property type="entry name" value="RuvA_2-like"/>
</dbReference>
<feature type="domain" description="Helix-hairpin-helix DNA-binding motif class 1" evidence="1">
    <location>
        <begin position="160"/>
        <end position="179"/>
    </location>
</feature>
<organism evidence="2 3">
    <name type="scientific">Fimbriimonas ginsengisoli</name>
    <dbReference type="NCBI Taxonomy" id="1005039"/>
    <lineage>
        <taxon>Bacteria</taxon>
        <taxon>Bacillati</taxon>
        <taxon>Armatimonadota</taxon>
        <taxon>Fimbriimonadia</taxon>
        <taxon>Fimbriimonadales</taxon>
        <taxon>Fimbriimonadaceae</taxon>
        <taxon>Fimbriimonas</taxon>
    </lineage>
</organism>
<dbReference type="Proteomes" id="UP000727962">
    <property type="component" value="Unassembled WGS sequence"/>
</dbReference>
<dbReference type="PANTHER" id="PTHR21180">
    <property type="entry name" value="ENDONUCLEASE/EXONUCLEASE/PHOSPHATASE FAMILY DOMAIN-CONTAINING PROTEIN 1"/>
    <property type="match status" value="1"/>
</dbReference>
<proteinExistence type="predicted"/>
<dbReference type="GO" id="GO:0015628">
    <property type="term" value="P:protein secretion by the type II secretion system"/>
    <property type="evidence" value="ECO:0007669"/>
    <property type="project" value="TreeGrafter"/>
</dbReference>
<comment type="caution">
    <text evidence="2">The sequence shown here is derived from an EMBL/GenBank/DDBJ whole genome shotgun (WGS) entry which is preliminary data.</text>
</comment>
<protein>
    <submittedName>
        <fullName evidence="2">Helix-hairpin-helix domain-containing protein</fullName>
    </submittedName>
</protein>
<dbReference type="GO" id="GO:0003677">
    <property type="term" value="F:DNA binding"/>
    <property type="evidence" value="ECO:0007669"/>
    <property type="project" value="InterPro"/>
</dbReference>
<dbReference type="SUPFAM" id="SSF47781">
    <property type="entry name" value="RuvA domain 2-like"/>
    <property type="match status" value="1"/>
</dbReference>
<evidence type="ECO:0000313" key="3">
    <source>
        <dbReference type="Proteomes" id="UP000727962"/>
    </source>
</evidence>
<dbReference type="GO" id="GO:0006281">
    <property type="term" value="P:DNA repair"/>
    <property type="evidence" value="ECO:0007669"/>
    <property type="project" value="InterPro"/>
</dbReference>
<accession>A0A931PTL7</accession>
<reference evidence="2" key="1">
    <citation type="submission" date="2020-07" db="EMBL/GenBank/DDBJ databases">
        <title>Huge and variable diversity of episymbiotic CPR bacteria and DPANN archaea in groundwater ecosystems.</title>
        <authorList>
            <person name="He C.Y."/>
            <person name="Keren R."/>
            <person name="Whittaker M."/>
            <person name="Farag I.F."/>
            <person name="Doudna J."/>
            <person name="Cate J.H.D."/>
            <person name="Banfield J.F."/>
        </authorList>
    </citation>
    <scope>NUCLEOTIDE SEQUENCE</scope>
    <source>
        <strain evidence="2">NC_groundwater_17_Pr7_B-0.1um_64_12</strain>
    </source>
</reference>
<dbReference type="InterPro" id="IPR019554">
    <property type="entry name" value="Soluble_ligand-bd"/>
</dbReference>
<sequence>MLAHLSPKERLGYAVLVGLLLLALGFLGSTRLRPPAAIVFETPQHAAAEPSGRTREVVVHVIGSVKAPGLAHLQAESRVEDAIRAAGGALESADLGRLNLAAKLIDGTQVIVPAKGAATVLSGPYAGAQTAPGQPQVAAAKGVKEAPAPGSISLNSASLAELERLPGVGPSMAQRIVDRRSESGGFRSIDELRRVSGFGPKRFEAVKKYLKL</sequence>
<dbReference type="Pfam" id="PF12836">
    <property type="entry name" value="HHH_3"/>
    <property type="match status" value="1"/>
</dbReference>
<name>A0A931PTL7_FIMGI</name>
<dbReference type="SMART" id="SM00278">
    <property type="entry name" value="HhH1"/>
    <property type="match status" value="2"/>
</dbReference>
<dbReference type="PANTHER" id="PTHR21180:SF32">
    <property type="entry name" value="ENDONUCLEASE_EXONUCLEASE_PHOSPHATASE FAMILY DOMAIN-CONTAINING PROTEIN 1"/>
    <property type="match status" value="1"/>
</dbReference>
<evidence type="ECO:0000313" key="2">
    <source>
        <dbReference type="EMBL" id="MBI1755592.1"/>
    </source>
</evidence>
<gene>
    <name evidence="2" type="ORF">HYR64_00605</name>
</gene>
<dbReference type="GO" id="GO:0015627">
    <property type="term" value="C:type II protein secretion system complex"/>
    <property type="evidence" value="ECO:0007669"/>
    <property type="project" value="TreeGrafter"/>
</dbReference>
<evidence type="ECO:0000259" key="1">
    <source>
        <dbReference type="SMART" id="SM00278"/>
    </source>
</evidence>